<dbReference type="InterPro" id="IPR051828">
    <property type="entry name" value="HAD-like_hydrolase_domain"/>
</dbReference>
<proteinExistence type="predicted"/>
<organism evidence="1 2">
    <name type="scientific">Crocosphaera chwakensis CCY0110</name>
    <dbReference type="NCBI Taxonomy" id="391612"/>
    <lineage>
        <taxon>Bacteria</taxon>
        <taxon>Bacillati</taxon>
        <taxon>Cyanobacteriota</taxon>
        <taxon>Cyanophyceae</taxon>
        <taxon>Oscillatoriophycideae</taxon>
        <taxon>Chroococcales</taxon>
        <taxon>Aphanothecaceae</taxon>
        <taxon>Crocosphaera</taxon>
        <taxon>Crocosphaera chwakensis</taxon>
    </lineage>
</organism>
<dbReference type="InterPro" id="IPR044924">
    <property type="entry name" value="HAD-SF_hydro_IA_REG-2-like_cap"/>
</dbReference>
<protein>
    <submittedName>
        <fullName evidence="1">HAD-superfamily hydrolase, subfamily IA, variant 1</fullName>
    </submittedName>
</protein>
<dbReference type="InterPro" id="IPR006439">
    <property type="entry name" value="HAD-SF_hydro_IA"/>
</dbReference>
<comment type="caution">
    <text evidence="1">The sequence shown here is derived from an EMBL/GenBank/DDBJ whole genome shotgun (WGS) entry which is preliminary data.</text>
</comment>
<reference evidence="1 2" key="1">
    <citation type="submission" date="2007-03" db="EMBL/GenBank/DDBJ databases">
        <authorList>
            <person name="Stal L."/>
            <person name="Ferriera S."/>
            <person name="Johnson J."/>
            <person name="Kravitz S."/>
            <person name="Beeson K."/>
            <person name="Sutton G."/>
            <person name="Rogers Y.-H."/>
            <person name="Friedman R."/>
            <person name="Frazier M."/>
            <person name="Venter J.C."/>
        </authorList>
    </citation>
    <scope>NUCLEOTIDE SEQUENCE [LARGE SCALE GENOMIC DNA]</scope>
    <source>
        <strain evidence="1 2">CCY0110</strain>
    </source>
</reference>
<name>A3IRI9_9CHRO</name>
<dbReference type="eggNOG" id="COG1011">
    <property type="taxonomic scope" value="Bacteria"/>
</dbReference>
<dbReference type="SFLD" id="SFLDS00003">
    <property type="entry name" value="Haloacid_Dehalogenase"/>
    <property type="match status" value="1"/>
</dbReference>
<dbReference type="NCBIfam" id="TIGR02252">
    <property type="entry name" value="DREG-2"/>
    <property type="match status" value="1"/>
</dbReference>
<dbReference type="PANTHER" id="PTHR46191:SF2">
    <property type="entry name" value="HALOACID DEHALOGENASE-LIKE HYDROLASE DOMAIN-CONTAINING PROTEIN 3"/>
    <property type="match status" value="1"/>
</dbReference>
<dbReference type="InterPro" id="IPR011949">
    <property type="entry name" value="HAD-SF_hydro_IA_REG-2-like"/>
</dbReference>
<dbReference type="GO" id="GO:0016787">
    <property type="term" value="F:hydrolase activity"/>
    <property type="evidence" value="ECO:0007669"/>
    <property type="project" value="UniProtKB-KW"/>
</dbReference>
<dbReference type="PANTHER" id="PTHR46191">
    <property type="match status" value="1"/>
</dbReference>
<dbReference type="Pfam" id="PF00702">
    <property type="entry name" value="Hydrolase"/>
    <property type="match status" value="1"/>
</dbReference>
<dbReference type="PRINTS" id="PR00413">
    <property type="entry name" value="HADHALOGNASE"/>
</dbReference>
<accession>A3IRI9</accession>
<sequence length="232" mass="26788">MKQPKVIFFDAVGTLFGVKGSVGEVYSYLASQVGIKCDPQTLETSFFKQFKKAEPLAFPGVEIMAIPDLEYEWWYRVAYDTYKEAEVIDQFKDFAGFFRQLYNYFATPHPWFLYKDVFPALQHWQKQGIPLGIISNFDSRIYEVLDIFGLTNFFQTITISSTTGIAKPDPNIFIEALKKHQCKPEEAWHIGDSKKEDYEGAKSAGLNPFLLERNNDQIQSKFIVNSMERLIN</sequence>
<dbReference type="InterPro" id="IPR036412">
    <property type="entry name" value="HAD-like_sf"/>
</dbReference>
<dbReference type="Gene3D" id="3.40.50.1000">
    <property type="entry name" value="HAD superfamily/HAD-like"/>
    <property type="match status" value="1"/>
</dbReference>
<dbReference type="EMBL" id="AAXW01000018">
    <property type="protein sequence ID" value="EAZ90991.1"/>
    <property type="molecule type" value="Genomic_DNA"/>
</dbReference>
<evidence type="ECO:0000313" key="2">
    <source>
        <dbReference type="Proteomes" id="UP000003781"/>
    </source>
</evidence>
<evidence type="ECO:0000313" key="1">
    <source>
        <dbReference type="EMBL" id="EAZ90991.1"/>
    </source>
</evidence>
<dbReference type="Gene3D" id="1.10.150.720">
    <property type="entry name" value="Haloacid dehalogenase-like hydrolase"/>
    <property type="match status" value="1"/>
</dbReference>
<keyword evidence="1" id="KW-0378">Hydrolase</keyword>
<keyword evidence="2" id="KW-1185">Reference proteome</keyword>
<dbReference type="InterPro" id="IPR023214">
    <property type="entry name" value="HAD_sf"/>
</dbReference>
<dbReference type="NCBIfam" id="TIGR01549">
    <property type="entry name" value="HAD-SF-IA-v1"/>
    <property type="match status" value="1"/>
</dbReference>
<dbReference type="SFLD" id="SFLDG01129">
    <property type="entry name" value="C1.5:_HAD__Beta-PGM__Phosphata"/>
    <property type="match status" value="1"/>
</dbReference>
<dbReference type="AlphaFoldDB" id="A3IRI9"/>
<dbReference type="OrthoDB" id="9809962at2"/>
<dbReference type="CDD" id="cd16415">
    <property type="entry name" value="HAD_dREG-2_like"/>
    <property type="match status" value="1"/>
</dbReference>
<dbReference type="SUPFAM" id="SSF56784">
    <property type="entry name" value="HAD-like"/>
    <property type="match status" value="1"/>
</dbReference>
<gene>
    <name evidence="1" type="ORF">CY0110_21425</name>
</gene>
<dbReference type="Proteomes" id="UP000003781">
    <property type="component" value="Unassembled WGS sequence"/>
</dbReference>
<dbReference type="RefSeq" id="WP_008275997.1">
    <property type="nucleotide sequence ID" value="NZ_AAXW01000018.1"/>
</dbReference>